<dbReference type="PRINTS" id="PR00947">
    <property type="entry name" value="CUTICLE"/>
</dbReference>
<dbReference type="PROSITE" id="PS00233">
    <property type="entry name" value="CHIT_BIND_RR_1"/>
    <property type="match status" value="1"/>
</dbReference>
<dbReference type="GO" id="GO:0008010">
    <property type="term" value="F:structural constituent of chitin-based larval cuticle"/>
    <property type="evidence" value="ECO:0007669"/>
    <property type="project" value="TreeGrafter"/>
</dbReference>
<protein>
    <submittedName>
        <fullName evidence="4">Uncharacterized protein</fullName>
    </submittedName>
</protein>
<feature type="signal peptide" evidence="3">
    <location>
        <begin position="1"/>
        <end position="15"/>
    </location>
</feature>
<dbReference type="InterPro" id="IPR031311">
    <property type="entry name" value="CHIT_BIND_RR_consensus"/>
</dbReference>
<keyword evidence="3" id="KW-0732">Signal</keyword>
<name>A0A653BJT6_CALMS</name>
<proteinExistence type="predicted"/>
<dbReference type="PROSITE" id="PS51155">
    <property type="entry name" value="CHIT_BIND_RR_2"/>
    <property type="match status" value="1"/>
</dbReference>
<dbReference type="PANTHER" id="PTHR10380:SF173">
    <property type="entry name" value="CUTICULAR PROTEIN 47EF, ISOFORM C-RELATED"/>
    <property type="match status" value="1"/>
</dbReference>
<dbReference type="OrthoDB" id="6365759at2759"/>
<accession>A0A653BJT6</accession>
<dbReference type="EMBL" id="CAACVG010001765">
    <property type="protein sequence ID" value="VEN35640.1"/>
    <property type="molecule type" value="Genomic_DNA"/>
</dbReference>
<dbReference type="AlphaFoldDB" id="A0A653BJT6"/>
<organism evidence="4 5">
    <name type="scientific">Callosobruchus maculatus</name>
    <name type="common">Southern cowpea weevil</name>
    <name type="synonym">Pulse bruchid</name>
    <dbReference type="NCBI Taxonomy" id="64391"/>
    <lineage>
        <taxon>Eukaryota</taxon>
        <taxon>Metazoa</taxon>
        <taxon>Ecdysozoa</taxon>
        <taxon>Arthropoda</taxon>
        <taxon>Hexapoda</taxon>
        <taxon>Insecta</taxon>
        <taxon>Pterygota</taxon>
        <taxon>Neoptera</taxon>
        <taxon>Endopterygota</taxon>
        <taxon>Coleoptera</taxon>
        <taxon>Polyphaga</taxon>
        <taxon>Cucujiformia</taxon>
        <taxon>Chrysomeloidea</taxon>
        <taxon>Chrysomelidae</taxon>
        <taxon>Bruchinae</taxon>
        <taxon>Bruchini</taxon>
        <taxon>Callosobruchus</taxon>
    </lineage>
</organism>
<evidence type="ECO:0000256" key="3">
    <source>
        <dbReference type="SAM" id="SignalP"/>
    </source>
</evidence>
<dbReference type="InterPro" id="IPR000618">
    <property type="entry name" value="Insect_cuticle"/>
</dbReference>
<reference evidence="4 5" key="1">
    <citation type="submission" date="2019-01" db="EMBL/GenBank/DDBJ databases">
        <authorList>
            <person name="Sayadi A."/>
        </authorList>
    </citation>
    <scope>NUCLEOTIDE SEQUENCE [LARGE SCALE GENOMIC DNA]</scope>
</reference>
<gene>
    <name evidence="4" type="ORF">CALMAC_LOCUS1502</name>
</gene>
<keyword evidence="1 2" id="KW-0193">Cuticle</keyword>
<sequence>MQALLAVTLFGFASCGHLGNSYLPPFQKSVAFGSAAGFGNGAGFGGGAGAGFGGGFGGGAPAAYNVVPTGAPVPIVKMNLQNEGDGSYHYAYETANGISAEEQGDARGEAGTRAQGGYSFTLPDGQHVHLSYTADENGFVAQGSHIPTPPPVPEEIRRAIEQNIAEEARGLVDDGSYRESQYGGGEYRSEYRAAPNTAFGGYKY</sequence>
<evidence type="ECO:0000256" key="1">
    <source>
        <dbReference type="ARBA" id="ARBA00022460"/>
    </source>
</evidence>
<keyword evidence="5" id="KW-1185">Reference proteome</keyword>
<dbReference type="GO" id="GO:0062129">
    <property type="term" value="C:chitin-based extracellular matrix"/>
    <property type="evidence" value="ECO:0007669"/>
    <property type="project" value="TreeGrafter"/>
</dbReference>
<dbReference type="Proteomes" id="UP000410492">
    <property type="component" value="Unassembled WGS sequence"/>
</dbReference>
<evidence type="ECO:0000313" key="5">
    <source>
        <dbReference type="Proteomes" id="UP000410492"/>
    </source>
</evidence>
<dbReference type="InterPro" id="IPR050468">
    <property type="entry name" value="Cuticle_Struct_Prot"/>
</dbReference>
<evidence type="ECO:0000256" key="2">
    <source>
        <dbReference type="PROSITE-ProRule" id="PRU00497"/>
    </source>
</evidence>
<dbReference type="Pfam" id="PF00379">
    <property type="entry name" value="Chitin_bind_4"/>
    <property type="match status" value="1"/>
</dbReference>
<feature type="chain" id="PRO_5025012958" evidence="3">
    <location>
        <begin position="16"/>
        <end position="204"/>
    </location>
</feature>
<dbReference type="PANTHER" id="PTHR10380">
    <property type="entry name" value="CUTICLE PROTEIN"/>
    <property type="match status" value="1"/>
</dbReference>
<evidence type="ECO:0000313" key="4">
    <source>
        <dbReference type="EMBL" id="VEN35640.1"/>
    </source>
</evidence>